<evidence type="ECO:0000256" key="4">
    <source>
        <dbReference type="ARBA" id="ARBA00023015"/>
    </source>
</evidence>
<keyword evidence="2 6" id="KW-0889">Transcription antitermination</keyword>
<reference evidence="9" key="1">
    <citation type="journal article" date="2020" name="Appl. Environ. Microbiol.">
        <title>Diazotrophic Anaeromyxobacter Isolates from Soils.</title>
        <authorList>
            <person name="Masuda Y."/>
            <person name="Yamanaka H."/>
            <person name="Xu Z.X."/>
            <person name="Shiratori Y."/>
            <person name="Aono T."/>
            <person name="Amachi S."/>
            <person name="Senoo K."/>
            <person name="Itoh H."/>
        </authorList>
    </citation>
    <scope>NUCLEOTIDE SEQUENCE [LARGE SCALE GENOMIC DNA]</scope>
    <source>
        <strain evidence="9">R267</strain>
    </source>
</reference>
<keyword evidence="5 6" id="KW-0804">Transcription</keyword>
<evidence type="ECO:0000313" key="8">
    <source>
        <dbReference type="EMBL" id="GEJ56179.1"/>
    </source>
</evidence>
<dbReference type="InterPro" id="IPR011605">
    <property type="entry name" value="NusB_fam"/>
</dbReference>
<gene>
    <name evidence="6 8" type="primary">nusB</name>
    <name evidence="8" type="ORF">AMYX_09200</name>
</gene>
<evidence type="ECO:0000256" key="1">
    <source>
        <dbReference type="ARBA" id="ARBA00005952"/>
    </source>
</evidence>
<comment type="caution">
    <text evidence="8">The sequence shown here is derived from an EMBL/GenBank/DDBJ whole genome shotgun (WGS) entry which is preliminary data.</text>
</comment>
<dbReference type="Proteomes" id="UP000503640">
    <property type="component" value="Unassembled WGS sequence"/>
</dbReference>
<keyword evidence="9" id="KW-1185">Reference proteome</keyword>
<evidence type="ECO:0000256" key="6">
    <source>
        <dbReference type="HAMAP-Rule" id="MF_00073"/>
    </source>
</evidence>
<dbReference type="NCBIfam" id="TIGR01951">
    <property type="entry name" value="nusB"/>
    <property type="match status" value="1"/>
</dbReference>
<keyword evidence="3 6" id="KW-0694">RNA-binding</keyword>
<evidence type="ECO:0000313" key="9">
    <source>
        <dbReference type="Proteomes" id="UP000503640"/>
    </source>
</evidence>
<accession>A0A7I9VJ18</accession>
<name>A0A7I9VJ18_9BACT</name>
<dbReference type="GO" id="GO:0005829">
    <property type="term" value="C:cytosol"/>
    <property type="evidence" value="ECO:0007669"/>
    <property type="project" value="TreeGrafter"/>
</dbReference>
<dbReference type="GO" id="GO:0006353">
    <property type="term" value="P:DNA-templated transcription termination"/>
    <property type="evidence" value="ECO:0007669"/>
    <property type="project" value="UniProtKB-UniRule"/>
</dbReference>
<keyword evidence="4 6" id="KW-0805">Transcription regulation</keyword>
<comment type="similarity">
    <text evidence="1 6">Belongs to the NusB family.</text>
</comment>
<evidence type="ECO:0000256" key="2">
    <source>
        <dbReference type="ARBA" id="ARBA00022814"/>
    </source>
</evidence>
<evidence type="ECO:0000256" key="3">
    <source>
        <dbReference type="ARBA" id="ARBA00022884"/>
    </source>
</evidence>
<dbReference type="RefSeq" id="WP_176063413.1">
    <property type="nucleotide sequence ID" value="NZ_BJTG01000002.1"/>
</dbReference>
<feature type="domain" description="NusB/RsmB/TIM44" evidence="7">
    <location>
        <begin position="8"/>
        <end position="133"/>
    </location>
</feature>
<dbReference type="EMBL" id="BJTG01000002">
    <property type="protein sequence ID" value="GEJ56179.1"/>
    <property type="molecule type" value="Genomic_DNA"/>
</dbReference>
<dbReference type="PANTHER" id="PTHR11078">
    <property type="entry name" value="N UTILIZATION SUBSTANCE PROTEIN B-RELATED"/>
    <property type="match status" value="1"/>
</dbReference>
<dbReference type="PANTHER" id="PTHR11078:SF3">
    <property type="entry name" value="ANTITERMINATION NUSB DOMAIN-CONTAINING PROTEIN"/>
    <property type="match status" value="1"/>
</dbReference>
<dbReference type="Gene3D" id="1.10.940.10">
    <property type="entry name" value="NusB-like"/>
    <property type="match status" value="1"/>
</dbReference>
<dbReference type="GO" id="GO:0003723">
    <property type="term" value="F:RNA binding"/>
    <property type="evidence" value="ECO:0007669"/>
    <property type="project" value="UniProtKB-UniRule"/>
</dbReference>
<dbReference type="GO" id="GO:0031564">
    <property type="term" value="P:transcription antitermination"/>
    <property type="evidence" value="ECO:0007669"/>
    <property type="project" value="UniProtKB-KW"/>
</dbReference>
<comment type="function">
    <text evidence="6">Involved in transcription antitermination. Required for transcription of ribosomal RNA (rRNA) genes. Binds specifically to the boxA antiterminator sequence of the ribosomal RNA (rrn) operons.</text>
</comment>
<dbReference type="Pfam" id="PF01029">
    <property type="entry name" value="NusB"/>
    <property type="match status" value="1"/>
</dbReference>
<dbReference type="InterPro" id="IPR035926">
    <property type="entry name" value="NusB-like_sf"/>
</dbReference>
<proteinExistence type="inferred from homology"/>
<dbReference type="SUPFAM" id="SSF48013">
    <property type="entry name" value="NusB-like"/>
    <property type="match status" value="1"/>
</dbReference>
<protein>
    <recommendedName>
        <fullName evidence="6">Transcription antitermination protein NusB</fullName>
    </recommendedName>
    <alternativeName>
        <fullName evidence="6">Antitermination factor NusB</fullName>
    </alternativeName>
</protein>
<evidence type="ECO:0000259" key="7">
    <source>
        <dbReference type="Pfam" id="PF01029"/>
    </source>
</evidence>
<dbReference type="HAMAP" id="MF_00073">
    <property type="entry name" value="NusB"/>
    <property type="match status" value="1"/>
</dbReference>
<dbReference type="AlphaFoldDB" id="A0A7I9VJ18"/>
<dbReference type="CDD" id="cd00619">
    <property type="entry name" value="Terminator_NusB"/>
    <property type="match status" value="1"/>
</dbReference>
<organism evidence="8 9">
    <name type="scientific">Anaeromyxobacter diazotrophicus</name>
    <dbReference type="NCBI Taxonomy" id="2590199"/>
    <lineage>
        <taxon>Bacteria</taxon>
        <taxon>Pseudomonadati</taxon>
        <taxon>Myxococcota</taxon>
        <taxon>Myxococcia</taxon>
        <taxon>Myxococcales</taxon>
        <taxon>Cystobacterineae</taxon>
        <taxon>Anaeromyxobacteraceae</taxon>
        <taxon>Anaeromyxobacter</taxon>
    </lineage>
</organism>
<evidence type="ECO:0000256" key="5">
    <source>
        <dbReference type="ARBA" id="ARBA00023163"/>
    </source>
</evidence>
<dbReference type="InterPro" id="IPR006027">
    <property type="entry name" value="NusB_RsmB_TIM44"/>
</dbReference>
<sequence length="144" mass="16096">MSSGRRTKARERALQALYQIDVASTDLDEALSRFWKSFEPVEREVMAMAEEMVRGVARHRRAIDDAIEAVSENWRLDRMARVDRNILRLATFELAHQSAAPVNVVIDEAIELGKKYGSESSGAFVNGVLDRLAAGLPPKRRGEG</sequence>